<dbReference type="EMBL" id="AODM01000092">
    <property type="protein sequence ID" value="EUJ43858.1"/>
    <property type="molecule type" value="Genomic_DNA"/>
</dbReference>
<sequence length="194" mass="21801">MYVPEFTTTKKEITLEDIMAGNNYYGDLMRKNYTKFQTENPDVEIDYHDFAEGLANIGAFEYTSIEDGQVRLERFVDLAALALVILTVPFPPLSLSIGALYGSYEIASAVKGSNVLTGRKLEESERWEDGIFGAMAFIPFGYISKAKWFKNLAKAGQSTRGAEKASGVVLSELDKKLIAKLEKGWRKNIKRRCY</sequence>
<evidence type="ECO:0000313" key="2">
    <source>
        <dbReference type="Proteomes" id="UP000019241"/>
    </source>
</evidence>
<evidence type="ECO:0000313" key="1">
    <source>
        <dbReference type="EMBL" id="EUJ43858.1"/>
    </source>
</evidence>
<protein>
    <recommendedName>
        <fullName evidence="3">Pre-toxin TG domain-containing protein</fullName>
    </recommendedName>
</protein>
<evidence type="ECO:0008006" key="3">
    <source>
        <dbReference type="Google" id="ProtNLM"/>
    </source>
</evidence>
<dbReference type="Proteomes" id="UP000019241">
    <property type="component" value="Unassembled WGS sequence"/>
</dbReference>
<accession>W7DEZ3</accession>
<organism evidence="1 2">
    <name type="scientific">Listeria fleischmannii FSL S10-1203</name>
    <dbReference type="NCBI Taxonomy" id="1265822"/>
    <lineage>
        <taxon>Bacteria</taxon>
        <taxon>Bacillati</taxon>
        <taxon>Bacillota</taxon>
        <taxon>Bacilli</taxon>
        <taxon>Bacillales</taxon>
        <taxon>Listeriaceae</taxon>
        <taxon>Listeria</taxon>
    </lineage>
</organism>
<dbReference type="RefSeq" id="WP_036065520.1">
    <property type="nucleotide sequence ID" value="NZ_AODM01000092.1"/>
</dbReference>
<dbReference type="PATRIC" id="fig|1265822.4.peg.4161"/>
<gene>
    <name evidence="1" type="ORF">MCOL2_20343</name>
</gene>
<dbReference type="AlphaFoldDB" id="W7DEZ3"/>
<reference evidence="1 2" key="1">
    <citation type="submission" date="2012-12" db="EMBL/GenBank/DDBJ databases">
        <title>Novel taxa of Listeriaceae from agricultural environments in the United States.</title>
        <authorList>
            <person name="den Bakker H.C."/>
            <person name="Allred A."/>
            <person name="Warchocki S."/>
            <person name="Wright E.M."/>
            <person name="Burrell A."/>
            <person name="Nightingale K.K."/>
            <person name="Kephart D."/>
            <person name="Wiedmann M."/>
        </authorList>
    </citation>
    <scope>NUCLEOTIDE SEQUENCE [LARGE SCALE GENOMIC DNA]</scope>
    <source>
        <strain evidence="1 2">FSL S10-1203</strain>
    </source>
</reference>
<comment type="caution">
    <text evidence="1">The sequence shown here is derived from an EMBL/GenBank/DDBJ whole genome shotgun (WGS) entry which is preliminary data.</text>
</comment>
<proteinExistence type="predicted"/>
<name>W7DEZ3_9LIST</name>